<evidence type="ECO:0000313" key="1">
    <source>
        <dbReference type="EMBL" id="ERL49164.1"/>
    </source>
</evidence>
<comment type="caution">
    <text evidence="1">The sequence shown here is derived from an EMBL/GenBank/DDBJ whole genome shotgun (WGS) entry which is preliminary data.</text>
</comment>
<dbReference type="EMBL" id="AVBC01000068">
    <property type="protein sequence ID" value="ERL49164.1"/>
    <property type="molecule type" value="Genomic_DNA"/>
</dbReference>
<reference evidence="1 2" key="1">
    <citation type="submission" date="2013-08" db="EMBL/GenBank/DDBJ databases">
        <title>draft genome of Halomonas huanghegensis, strain BJGMM-B45T.</title>
        <authorList>
            <person name="Miao C."/>
            <person name="Wan Y."/>
            <person name="Jin W."/>
        </authorList>
    </citation>
    <scope>NUCLEOTIDE SEQUENCE [LARGE SCALE GENOMIC DNA]</scope>
    <source>
        <strain evidence="1 2">BJGMM-B45</strain>
    </source>
</reference>
<evidence type="ECO:0000313" key="2">
    <source>
        <dbReference type="Proteomes" id="UP000019113"/>
    </source>
</evidence>
<sequence length="39" mass="4364">MSRVIPSLNQLIYQQDSCFRENANAVTLLIAPEFITPVA</sequence>
<proteinExistence type="predicted"/>
<gene>
    <name evidence="1" type="ORF">BJB45_07775</name>
</gene>
<name>W1N0Z1_9GAMM</name>
<protein>
    <submittedName>
        <fullName evidence="1">Uncharacterized protein</fullName>
    </submittedName>
</protein>
<organism evidence="1 2">
    <name type="scientific">Halomonas huangheensis</name>
    <dbReference type="NCBI Taxonomy" id="1178482"/>
    <lineage>
        <taxon>Bacteria</taxon>
        <taxon>Pseudomonadati</taxon>
        <taxon>Pseudomonadota</taxon>
        <taxon>Gammaproteobacteria</taxon>
        <taxon>Oceanospirillales</taxon>
        <taxon>Halomonadaceae</taxon>
        <taxon>Halomonas</taxon>
    </lineage>
</organism>
<dbReference type="Proteomes" id="UP000019113">
    <property type="component" value="Unassembled WGS sequence"/>
</dbReference>
<keyword evidence="2" id="KW-1185">Reference proteome</keyword>
<dbReference type="AlphaFoldDB" id="W1N0Z1"/>
<accession>W1N0Z1</accession>